<sequence length="106" mass="11830">MPVVYRVDKFQVPEAVRDEFWGHVRRTHEILRHQHGFLDDALLEQHSGPGRFNAVTIVRWSSEDDLPAARAAAEAGHRKAGFTPAAFFARTGIEADVANYVETTSG</sequence>
<name>A0A1C5HR51_9ACTN</name>
<dbReference type="Proteomes" id="UP000198215">
    <property type="component" value="Chromosome I"/>
</dbReference>
<dbReference type="EMBL" id="LT607753">
    <property type="protein sequence ID" value="SCG48495.1"/>
    <property type="molecule type" value="Genomic_DNA"/>
</dbReference>
<protein>
    <recommendedName>
        <fullName evidence="3">Antibiotic biosynthesis monooxygenase</fullName>
    </recommendedName>
</protein>
<evidence type="ECO:0000313" key="2">
    <source>
        <dbReference type="Proteomes" id="UP000198215"/>
    </source>
</evidence>
<dbReference type="SUPFAM" id="SSF54909">
    <property type="entry name" value="Dimeric alpha+beta barrel"/>
    <property type="match status" value="1"/>
</dbReference>
<gene>
    <name evidence="1" type="ORF">GA0070614_1665</name>
</gene>
<proteinExistence type="predicted"/>
<evidence type="ECO:0000313" key="1">
    <source>
        <dbReference type="EMBL" id="SCG48495.1"/>
    </source>
</evidence>
<dbReference type="RefSeq" id="WP_088975394.1">
    <property type="nucleotide sequence ID" value="NZ_LT607753.1"/>
</dbReference>
<reference evidence="2" key="1">
    <citation type="submission" date="2016-06" db="EMBL/GenBank/DDBJ databases">
        <authorList>
            <person name="Varghese N."/>
            <person name="Submissions Spin"/>
        </authorList>
    </citation>
    <scope>NUCLEOTIDE SEQUENCE [LARGE SCALE GENOMIC DNA]</scope>
    <source>
        <strain evidence="2">DSM 45161</strain>
    </source>
</reference>
<dbReference type="InterPro" id="IPR011008">
    <property type="entry name" value="Dimeric_a/b-barrel"/>
</dbReference>
<dbReference type="Gene3D" id="3.30.70.100">
    <property type="match status" value="1"/>
</dbReference>
<organism evidence="1 2">
    <name type="scientific">Micromonospora coxensis</name>
    <dbReference type="NCBI Taxonomy" id="356852"/>
    <lineage>
        <taxon>Bacteria</taxon>
        <taxon>Bacillati</taxon>
        <taxon>Actinomycetota</taxon>
        <taxon>Actinomycetes</taxon>
        <taxon>Micromonosporales</taxon>
        <taxon>Micromonosporaceae</taxon>
        <taxon>Micromonospora</taxon>
    </lineage>
</organism>
<evidence type="ECO:0008006" key="3">
    <source>
        <dbReference type="Google" id="ProtNLM"/>
    </source>
</evidence>
<dbReference type="OrthoDB" id="4476670at2"/>
<dbReference type="AlphaFoldDB" id="A0A1C5HR51"/>
<accession>A0A1C5HR51</accession>
<keyword evidence="2" id="KW-1185">Reference proteome</keyword>